<dbReference type="InterPro" id="IPR020557">
    <property type="entry name" value="Fumarate_lyase_CS"/>
</dbReference>
<reference evidence="2" key="1">
    <citation type="submission" date="2018-05" db="EMBL/GenBank/DDBJ databases">
        <authorList>
            <person name="Lanie J.A."/>
            <person name="Ng W.-L."/>
            <person name="Kazmierczak K.M."/>
            <person name="Andrzejewski T.M."/>
            <person name="Davidsen T.M."/>
            <person name="Wayne K.J."/>
            <person name="Tettelin H."/>
            <person name="Glass J.I."/>
            <person name="Rusch D."/>
            <person name="Podicherti R."/>
            <person name="Tsui H.-C.T."/>
            <person name="Winkler M.E."/>
        </authorList>
    </citation>
    <scope>NUCLEOTIDE SEQUENCE</scope>
</reference>
<dbReference type="Gene3D" id="1.20.200.10">
    <property type="entry name" value="Fumarase/aspartase (Central domain)"/>
    <property type="match status" value="1"/>
</dbReference>
<dbReference type="GO" id="GO:0005829">
    <property type="term" value="C:cytosol"/>
    <property type="evidence" value="ECO:0007669"/>
    <property type="project" value="TreeGrafter"/>
</dbReference>
<accession>A0A382QVF4</accession>
<dbReference type="Pfam" id="PF00206">
    <property type="entry name" value="Lyase_1"/>
    <property type="match status" value="1"/>
</dbReference>
<evidence type="ECO:0000259" key="1">
    <source>
        <dbReference type="Pfam" id="PF00206"/>
    </source>
</evidence>
<dbReference type="InterPro" id="IPR024083">
    <property type="entry name" value="Fumarase/histidase_N"/>
</dbReference>
<dbReference type="InterPro" id="IPR022761">
    <property type="entry name" value="Fumarate_lyase_N"/>
</dbReference>
<dbReference type="Gene3D" id="1.10.275.10">
    <property type="entry name" value="Fumarase/aspartase (N-terminal domain)"/>
    <property type="match status" value="1"/>
</dbReference>
<evidence type="ECO:0000313" key="2">
    <source>
        <dbReference type="EMBL" id="SVC88842.1"/>
    </source>
</evidence>
<dbReference type="PRINTS" id="PR00149">
    <property type="entry name" value="FUMRATELYASE"/>
</dbReference>
<feature type="non-terminal residue" evidence="2">
    <location>
        <position position="294"/>
    </location>
</feature>
<name>A0A382QVF4_9ZZZZ</name>
<dbReference type="GO" id="GO:0004056">
    <property type="term" value="F:argininosuccinate lyase activity"/>
    <property type="evidence" value="ECO:0007669"/>
    <property type="project" value="InterPro"/>
</dbReference>
<dbReference type="NCBIfam" id="TIGR00838">
    <property type="entry name" value="argH"/>
    <property type="match status" value="1"/>
</dbReference>
<dbReference type="SUPFAM" id="SSF48557">
    <property type="entry name" value="L-aspartase-like"/>
    <property type="match status" value="1"/>
</dbReference>
<dbReference type="EMBL" id="UINC01116827">
    <property type="protein sequence ID" value="SVC88842.1"/>
    <property type="molecule type" value="Genomic_DNA"/>
</dbReference>
<dbReference type="PANTHER" id="PTHR43814:SF1">
    <property type="entry name" value="ARGININOSUCCINATE LYASE"/>
    <property type="match status" value="1"/>
</dbReference>
<dbReference type="InterPro" id="IPR009049">
    <property type="entry name" value="Argininosuccinate_lyase"/>
</dbReference>
<dbReference type="CDD" id="cd01359">
    <property type="entry name" value="Argininosuccinate_lyase"/>
    <property type="match status" value="1"/>
</dbReference>
<dbReference type="FunFam" id="1.10.275.10:FF:000002">
    <property type="entry name" value="Argininosuccinate lyase"/>
    <property type="match status" value="1"/>
</dbReference>
<gene>
    <name evidence="2" type="ORF">METZ01_LOCUS341696</name>
</gene>
<sequence length="294" mass="33216">MPEEYKDPASSARGSKLASNFTVSLTFDRRLYKHEIKTSIAHAKMLGAENIIPLEDSKKIISGLKIIESEIKSGKFVWKEDLEDIHMNVESRLYELIGDNAGKLHTGRSRNDQIATDVRLWVKDACVDLVKECKNLQLSLIELAENNIKTVLPGYTHLQRGQPILLAHHFLAYFEMINRDIQRLQQVYKASDIMPLGSGAISGVSYPINRKMVATELKFSKISSNSVDAVSDRDFIVEFLSSTSICMTHLSKLSEELIIWSTEEFGFVTLSEQFTSGSSIMPQKRNPDFSELIR</sequence>
<dbReference type="AlphaFoldDB" id="A0A382QVF4"/>
<dbReference type="InterPro" id="IPR000362">
    <property type="entry name" value="Fumarate_lyase_fam"/>
</dbReference>
<dbReference type="PRINTS" id="PR00145">
    <property type="entry name" value="ARGSUCLYASE"/>
</dbReference>
<organism evidence="2">
    <name type="scientific">marine metagenome</name>
    <dbReference type="NCBI Taxonomy" id="408172"/>
    <lineage>
        <taxon>unclassified sequences</taxon>
        <taxon>metagenomes</taxon>
        <taxon>ecological metagenomes</taxon>
    </lineage>
</organism>
<dbReference type="GO" id="GO:0042450">
    <property type="term" value="P:L-arginine biosynthetic process via ornithine"/>
    <property type="evidence" value="ECO:0007669"/>
    <property type="project" value="InterPro"/>
</dbReference>
<dbReference type="PROSITE" id="PS00163">
    <property type="entry name" value="FUMARATE_LYASES"/>
    <property type="match status" value="1"/>
</dbReference>
<dbReference type="InterPro" id="IPR008948">
    <property type="entry name" value="L-Aspartase-like"/>
</dbReference>
<dbReference type="PANTHER" id="PTHR43814">
    <property type="entry name" value="ARGININOSUCCINATE LYASE"/>
    <property type="match status" value="1"/>
</dbReference>
<protein>
    <recommendedName>
        <fullName evidence="1">Fumarate lyase N-terminal domain-containing protein</fullName>
    </recommendedName>
</protein>
<proteinExistence type="predicted"/>
<feature type="domain" description="Fumarate lyase N-terminal" evidence="1">
    <location>
        <begin position="15"/>
        <end position="294"/>
    </location>
</feature>